<dbReference type="EMBL" id="LAZR01003401">
    <property type="protein sequence ID" value="KKN18724.1"/>
    <property type="molecule type" value="Genomic_DNA"/>
</dbReference>
<dbReference type="Pfam" id="PF00293">
    <property type="entry name" value="NUDIX"/>
    <property type="match status" value="1"/>
</dbReference>
<evidence type="ECO:0000259" key="1">
    <source>
        <dbReference type="PROSITE" id="PS51462"/>
    </source>
</evidence>
<gene>
    <name evidence="2" type="ORF">LCGC14_0952850</name>
</gene>
<accession>A0A0F9NL95</accession>
<sequence length="155" mass="17338">MQSYCVGFLFNVLGNRVLLLRKLSPAWQAGKYNGVGGKIEQGEIPIEAMNREWKEETASACSDPCPVRWSLYANIHSSSAGCTLYAYRAFSDSIRYIKGVNDIGEQFFQMPLDTFRNLHGAYIYNLPYLIHLALDSTVSIARVSCTSLRGEANEV</sequence>
<reference evidence="2" key="1">
    <citation type="journal article" date="2015" name="Nature">
        <title>Complex archaea that bridge the gap between prokaryotes and eukaryotes.</title>
        <authorList>
            <person name="Spang A."/>
            <person name="Saw J.H."/>
            <person name="Jorgensen S.L."/>
            <person name="Zaremba-Niedzwiedzka K."/>
            <person name="Martijn J."/>
            <person name="Lind A.E."/>
            <person name="van Eijk R."/>
            <person name="Schleper C."/>
            <person name="Guy L."/>
            <person name="Ettema T.J."/>
        </authorList>
    </citation>
    <scope>NUCLEOTIDE SEQUENCE</scope>
</reference>
<dbReference type="PROSITE" id="PS51462">
    <property type="entry name" value="NUDIX"/>
    <property type="match status" value="1"/>
</dbReference>
<organism evidence="2">
    <name type="scientific">marine sediment metagenome</name>
    <dbReference type="NCBI Taxonomy" id="412755"/>
    <lineage>
        <taxon>unclassified sequences</taxon>
        <taxon>metagenomes</taxon>
        <taxon>ecological metagenomes</taxon>
    </lineage>
</organism>
<dbReference type="InterPro" id="IPR000086">
    <property type="entry name" value="NUDIX_hydrolase_dom"/>
</dbReference>
<dbReference type="AlphaFoldDB" id="A0A0F9NL95"/>
<feature type="domain" description="Nudix hydrolase" evidence="1">
    <location>
        <begin position="1"/>
        <end position="134"/>
    </location>
</feature>
<comment type="caution">
    <text evidence="2">The sequence shown here is derived from an EMBL/GenBank/DDBJ whole genome shotgun (WGS) entry which is preliminary data.</text>
</comment>
<protein>
    <recommendedName>
        <fullName evidence="1">Nudix hydrolase domain-containing protein</fullName>
    </recommendedName>
</protein>
<name>A0A0F9NL95_9ZZZZ</name>
<evidence type="ECO:0000313" key="2">
    <source>
        <dbReference type="EMBL" id="KKN18724.1"/>
    </source>
</evidence>
<proteinExistence type="predicted"/>
<dbReference type="Gene3D" id="3.90.79.10">
    <property type="entry name" value="Nucleoside Triphosphate Pyrophosphohydrolase"/>
    <property type="match status" value="1"/>
</dbReference>
<dbReference type="InterPro" id="IPR015797">
    <property type="entry name" value="NUDIX_hydrolase-like_dom_sf"/>
</dbReference>
<dbReference type="SUPFAM" id="SSF55811">
    <property type="entry name" value="Nudix"/>
    <property type="match status" value="1"/>
</dbReference>